<feature type="compositionally biased region" description="Polar residues" evidence="2">
    <location>
        <begin position="29"/>
        <end position="38"/>
    </location>
</feature>
<feature type="compositionally biased region" description="Gly residues" evidence="2">
    <location>
        <begin position="775"/>
        <end position="785"/>
    </location>
</feature>
<dbReference type="GeneTree" id="ENSGT00940000154739"/>
<feature type="compositionally biased region" description="Polar residues" evidence="2">
    <location>
        <begin position="697"/>
        <end position="707"/>
    </location>
</feature>
<dbReference type="Ensembl" id="ENSMAMT00000003391.2">
    <property type="protein sequence ID" value="ENSMAMP00000003314.1"/>
    <property type="gene ID" value="ENSMAMG00000002283.2"/>
</dbReference>
<feature type="compositionally biased region" description="Basic and acidic residues" evidence="2">
    <location>
        <begin position="369"/>
        <end position="393"/>
    </location>
</feature>
<accession>A0A3Q3L0N6</accession>
<feature type="compositionally biased region" description="Low complexity" evidence="2">
    <location>
        <begin position="213"/>
        <end position="233"/>
    </location>
</feature>
<feature type="region of interest" description="Disordered" evidence="2">
    <location>
        <begin position="365"/>
        <end position="393"/>
    </location>
</feature>
<dbReference type="Proteomes" id="UP000261640">
    <property type="component" value="Unplaced"/>
</dbReference>
<feature type="compositionally biased region" description="Basic and acidic residues" evidence="2">
    <location>
        <begin position="708"/>
        <end position="720"/>
    </location>
</feature>
<dbReference type="GeneID" id="113127695"/>
<dbReference type="OrthoDB" id="9449914at2759"/>
<dbReference type="Pfam" id="PF15304">
    <property type="entry name" value="AKAP2_C"/>
    <property type="match status" value="1"/>
</dbReference>
<dbReference type="PANTHER" id="PTHR18839">
    <property type="entry name" value="MITOTIC INTERACTOR AND SUBSTRATE OF PLK1 MISP FAMILY MEMBER"/>
    <property type="match status" value="1"/>
</dbReference>
<dbReference type="RefSeq" id="XP_026158175.1">
    <property type="nucleotide sequence ID" value="XM_026302390.1"/>
</dbReference>
<evidence type="ECO:0000256" key="2">
    <source>
        <dbReference type="SAM" id="MobiDB-lite"/>
    </source>
</evidence>
<feature type="region of interest" description="Disordered" evidence="2">
    <location>
        <begin position="690"/>
        <end position="737"/>
    </location>
</feature>
<keyword evidence="1" id="KW-0175">Coiled coil</keyword>
<evidence type="ECO:0000313" key="4">
    <source>
        <dbReference type="Ensembl" id="ENSMAMP00000003314.1"/>
    </source>
</evidence>
<name>A0A3Q3L0N6_9TELE</name>
<reference evidence="4" key="2">
    <citation type="submission" date="2025-09" db="UniProtKB">
        <authorList>
            <consortium name="Ensembl"/>
        </authorList>
    </citation>
    <scope>IDENTIFICATION</scope>
</reference>
<evidence type="ECO:0000313" key="5">
    <source>
        <dbReference type="Proteomes" id="UP000261640"/>
    </source>
</evidence>
<dbReference type="InterPro" id="IPR042779">
    <property type="entry name" value="MISP/MISP3-like"/>
</dbReference>
<dbReference type="AlphaFoldDB" id="A0A3Q3L0N6"/>
<feature type="region of interest" description="Disordered" evidence="2">
    <location>
        <begin position="1"/>
        <end position="65"/>
    </location>
</feature>
<feature type="region of interest" description="Disordered" evidence="2">
    <location>
        <begin position="775"/>
        <end position="858"/>
    </location>
</feature>
<protein>
    <submittedName>
        <fullName evidence="4">MISP family member 3</fullName>
    </submittedName>
</protein>
<feature type="domain" description="A-kinase anchor protein 2 C-terminal" evidence="3">
    <location>
        <begin position="513"/>
        <end position="870"/>
    </location>
</feature>
<dbReference type="CTD" id="113230"/>
<feature type="region of interest" description="Disordered" evidence="2">
    <location>
        <begin position="487"/>
        <end position="508"/>
    </location>
</feature>
<organism evidence="4 5">
    <name type="scientific">Mastacembelus armatus</name>
    <name type="common">zig-zag eel</name>
    <dbReference type="NCBI Taxonomy" id="205130"/>
    <lineage>
        <taxon>Eukaryota</taxon>
        <taxon>Metazoa</taxon>
        <taxon>Chordata</taxon>
        <taxon>Craniata</taxon>
        <taxon>Vertebrata</taxon>
        <taxon>Euteleostomi</taxon>
        <taxon>Actinopterygii</taxon>
        <taxon>Neopterygii</taxon>
        <taxon>Teleostei</taxon>
        <taxon>Neoteleostei</taxon>
        <taxon>Acanthomorphata</taxon>
        <taxon>Anabantaria</taxon>
        <taxon>Synbranchiformes</taxon>
        <taxon>Mastacembelidae</taxon>
        <taxon>Mastacembelus</taxon>
    </lineage>
</organism>
<keyword evidence="5" id="KW-1185">Reference proteome</keyword>
<evidence type="ECO:0000259" key="3">
    <source>
        <dbReference type="Pfam" id="PF15304"/>
    </source>
</evidence>
<feature type="compositionally biased region" description="Low complexity" evidence="2">
    <location>
        <begin position="793"/>
        <end position="802"/>
    </location>
</feature>
<sequence>MATMPMAWQEQGPANSLDNESWALGEGGATTTHSSLLQNKKAPRVEPEEDVEVLEPGTQDETLQNQTFSHNDIAHANKPENQKSTTMNLCTTTEKQGFVPELEQVPQKQVLETLQPQEESEKTFPPTSLLNAASTEECFEKEGFSSLEGEVAEWINDADIIVDSAEDLMSLNSQEWPHTPLFTERLDQNVDATFEKDSETAEEGGTQLHFISNNNEPENNTTEAPHYSVCDSNNSDDVDSVCSPPFADESEEEEEDVKVDVTSNQKQQATLQIPHNLFQSSYSTSASVSAEQEPTTALPAVPSAKHQEEVLPQSQCELAPRGTNQEAAQQVHGQSSPPLSAVAMELFVQGGAVSPGSGCVVPVRKRHSRVGERTEGESKPTGREEQLKDERKKVTGHQHCGEVLEYSQRVQVQEVKTNKHSCGVSFEYSRHNRMESDSCDDSLSDSGLSADFSPCGTLESNNAISSVTPTSPPKETPIEREIRRAVERERSLRRSRGLPNPPTSPEYVEIPSRNTVLCKSFTANPERLQGKDRQFAGKKMQHEIHKEAQREQDLVKLGKIPGFYDKGTVRQLKDKKQLFETFQKPDDSTLTVSARNKTTSLSSASDVSTLENQEDVTSQASTIEGSYVERRQNVDMICPTKSINSVKGGGSPSLTSRGLGSSEPVDCQVIILESNLSVPAQKLYYGKQEPHPVTAVDSGNPNISSSRTEGEHGRITRREQENEDQDNEEVTPRENPFFRLRTSTNLIKVEQDIWEAQEREKELRKQRISIYGCTGGAKGDGGGGRPASINGQSPSLSSSSSLNGLTVPDLPGSSYKGVTGPSSARQSIGRLGMWPPAQAEEEKINGPEVTQNPRTPRQKTLLIHHWESGLVNGRIKDDGGDTDGAN</sequence>
<dbReference type="InterPro" id="IPR029304">
    <property type="entry name" value="AKAP2_C"/>
</dbReference>
<proteinExistence type="predicted"/>
<reference evidence="4" key="1">
    <citation type="submission" date="2025-08" db="UniProtKB">
        <authorList>
            <consortium name="Ensembl"/>
        </authorList>
    </citation>
    <scope>IDENTIFICATION</scope>
</reference>
<feature type="region of interest" description="Disordered" evidence="2">
    <location>
        <begin position="197"/>
        <end position="255"/>
    </location>
</feature>
<dbReference type="PANTHER" id="PTHR18839:SF0">
    <property type="entry name" value="MITOTIC INTERACTOR AND SUBSTRATE OF PLK1 ISOFORM X1-RELATED"/>
    <property type="match status" value="1"/>
</dbReference>
<dbReference type="InParanoid" id="A0A3Q3L0N6"/>
<feature type="region of interest" description="Disordered" evidence="2">
    <location>
        <begin position="598"/>
        <end position="621"/>
    </location>
</feature>
<evidence type="ECO:0000256" key="1">
    <source>
        <dbReference type="ARBA" id="ARBA00023054"/>
    </source>
</evidence>